<organism evidence="1">
    <name type="scientific">Diabrotica virgifera virgifera</name>
    <name type="common">western corn rootworm</name>
    <dbReference type="NCBI Taxonomy" id="50390"/>
    <lineage>
        <taxon>Eukaryota</taxon>
        <taxon>Metazoa</taxon>
        <taxon>Ecdysozoa</taxon>
        <taxon>Arthropoda</taxon>
        <taxon>Hexapoda</taxon>
        <taxon>Insecta</taxon>
        <taxon>Pterygota</taxon>
        <taxon>Neoptera</taxon>
        <taxon>Endopterygota</taxon>
        <taxon>Coleoptera</taxon>
        <taxon>Polyphaga</taxon>
        <taxon>Cucujiformia</taxon>
        <taxon>Chrysomeloidea</taxon>
        <taxon>Chrysomelidae</taxon>
        <taxon>Galerucinae</taxon>
        <taxon>Diabroticina</taxon>
        <taxon>Diabroticites</taxon>
        <taxon>Diabrotica</taxon>
    </lineage>
</organism>
<proteinExistence type="predicted"/>
<dbReference type="RefSeq" id="XP_028155374.1">
    <property type="nucleotide sequence ID" value="XM_028299573.1"/>
</dbReference>
<accession>A0A6P7H1G5</accession>
<sequence>MVTDEHVSIIYEPGSGYLGHVSPLSGSAENIKNAICMFLTEFNINRSDILAIGCDGTVINTGNLGGVMCLLEKEFGRHLHWIVCQLHSNELPLRHLIEKLDGTTSGPRGFSGPIGKSLAICDQLPVINYKPIKSELPEVDREQLSTDQKFLFDISTAVSTGEFPASLASKNPGKLSHARWLTTATTGEFPASFASKNPGKLSHARWLTTANRILRLYVSTLNPSENLIEIATFINKVYAPMWFTIKTKPKIKDAPFNLWKSIYLSRYLKKDLREIVDTTIQRNAFFAHAESLLVAMITDERRHIREQARQ</sequence>
<name>A0A6P7H1G5_DIAVI</name>
<gene>
    <name evidence="1" type="primary">LOC114349192</name>
</gene>
<dbReference type="InParanoid" id="A0A6P7H1G5"/>
<reference evidence="1" key="1">
    <citation type="submission" date="2025-08" db="UniProtKB">
        <authorList>
            <consortium name="RefSeq"/>
        </authorList>
    </citation>
    <scope>IDENTIFICATION</scope>
    <source>
        <tissue evidence="1">Whole insect</tissue>
    </source>
</reference>
<evidence type="ECO:0000313" key="1">
    <source>
        <dbReference type="RefSeq" id="XP_028155374.1"/>
    </source>
</evidence>
<dbReference type="PANTHER" id="PTHR46409">
    <property type="entry name" value="HTH PSQ-TYPE DOMAIN-CONTAINING PROTEIN"/>
    <property type="match status" value="1"/>
</dbReference>
<protein>
    <submittedName>
        <fullName evidence="1">Uncharacterized protein LOC114349192</fullName>
    </submittedName>
</protein>
<dbReference type="PANTHER" id="PTHR46409:SF1">
    <property type="entry name" value="HTH PSQ-TYPE DOMAIN-CONTAINING PROTEIN"/>
    <property type="match status" value="1"/>
</dbReference>
<dbReference type="AlphaFoldDB" id="A0A6P7H1G5"/>